<dbReference type="SUPFAM" id="SSF51197">
    <property type="entry name" value="Clavaminate synthase-like"/>
    <property type="match status" value="1"/>
</dbReference>
<dbReference type="EMBL" id="GL349454">
    <property type="protein sequence ID" value="KNC49294.1"/>
    <property type="molecule type" value="Genomic_DNA"/>
</dbReference>
<dbReference type="InterPro" id="IPR008775">
    <property type="entry name" value="Phytyl_CoA_dOase-like"/>
</dbReference>
<proteinExistence type="predicted"/>
<evidence type="ECO:0000256" key="3">
    <source>
        <dbReference type="ARBA" id="ARBA00023004"/>
    </source>
</evidence>
<evidence type="ECO:0000256" key="2">
    <source>
        <dbReference type="ARBA" id="ARBA00022723"/>
    </source>
</evidence>
<keyword evidence="3" id="KW-0408">Iron</keyword>
<keyword evidence="5" id="KW-1185">Reference proteome</keyword>
<evidence type="ECO:0000256" key="1">
    <source>
        <dbReference type="ARBA" id="ARBA00001962"/>
    </source>
</evidence>
<dbReference type="Proteomes" id="UP000054408">
    <property type="component" value="Unassembled WGS sequence"/>
</dbReference>
<dbReference type="eggNOG" id="KOG3290">
    <property type="taxonomic scope" value="Eukaryota"/>
</dbReference>
<dbReference type="PANTHER" id="PTHR20883">
    <property type="entry name" value="PHYTANOYL-COA DIOXYGENASE DOMAIN CONTAINING 1"/>
    <property type="match status" value="1"/>
</dbReference>
<evidence type="ECO:0000313" key="4">
    <source>
        <dbReference type="EMBL" id="KNC49294.1"/>
    </source>
</evidence>
<evidence type="ECO:0000313" key="5">
    <source>
        <dbReference type="Proteomes" id="UP000054408"/>
    </source>
</evidence>
<accession>A0A0L0DAB0</accession>
<dbReference type="OMA" id="KYSEDNW"/>
<dbReference type="PANTHER" id="PTHR20883:SF15">
    <property type="entry name" value="PHYTANOYL-COA DIOXYGENASE DOMAIN-CONTAINING PROTEIN 1"/>
    <property type="match status" value="1"/>
</dbReference>
<reference evidence="4 5" key="1">
    <citation type="submission" date="2010-05" db="EMBL/GenBank/DDBJ databases">
        <title>The Genome Sequence of Thecamonas trahens ATCC 50062.</title>
        <authorList>
            <consortium name="The Broad Institute Genome Sequencing Platform"/>
            <person name="Russ C."/>
            <person name="Cuomo C."/>
            <person name="Shea T."/>
            <person name="Young S.K."/>
            <person name="Zeng Q."/>
            <person name="Koehrsen M."/>
            <person name="Haas B."/>
            <person name="Borodovsky M."/>
            <person name="Guigo R."/>
            <person name="Alvarado L."/>
            <person name="Berlin A."/>
            <person name="Bochicchio J."/>
            <person name="Borenstein D."/>
            <person name="Chapman S."/>
            <person name="Chen Z."/>
            <person name="Freedman E."/>
            <person name="Gellesch M."/>
            <person name="Goldberg J."/>
            <person name="Griggs A."/>
            <person name="Gujja S."/>
            <person name="Heilman E."/>
            <person name="Heiman D."/>
            <person name="Hepburn T."/>
            <person name="Howarth C."/>
            <person name="Jen D."/>
            <person name="Larson L."/>
            <person name="Mehta T."/>
            <person name="Park D."/>
            <person name="Pearson M."/>
            <person name="Roberts A."/>
            <person name="Saif S."/>
            <person name="Shenoy N."/>
            <person name="Sisk P."/>
            <person name="Stolte C."/>
            <person name="Sykes S."/>
            <person name="Thomson T."/>
            <person name="Walk T."/>
            <person name="White J."/>
            <person name="Yandava C."/>
            <person name="Burger G."/>
            <person name="Gray M.W."/>
            <person name="Holland P.W.H."/>
            <person name="King N."/>
            <person name="Lang F.B.F."/>
            <person name="Roger A.J."/>
            <person name="Ruiz-Trillo I."/>
            <person name="Lander E."/>
            <person name="Nusbaum C."/>
        </authorList>
    </citation>
    <scope>NUCLEOTIDE SEQUENCE [LARGE SCALE GENOMIC DNA]</scope>
    <source>
        <strain evidence="4 5">ATCC 50062</strain>
    </source>
</reference>
<dbReference type="Gene3D" id="2.60.120.620">
    <property type="entry name" value="q2cbj1_9rhob like domain"/>
    <property type="match status" value="1"/>
</dbReference>
<dbReference type="AlphaFoldDB" id="A0A0L0DAB0"/>
<dbReference type="GeneID" id="25564730"/>
<dbReference type="RefSeq" id="XP_013758007.1">
    <property type="nucleotide sequence ID" value="XM_013902553.1"/>
</dbReference>
<dbReference type="OrthoDB" id="445007at2759"/>
<name>A0A0L0DAB0_THETB</name>
<sequence>MFTLASEGYAVVPAFAAPEETQALMDEFARLVTVFDPASHPTTRFSTTDHSHGSEDYFLGSGDKIRYFFEEGAEIGPEADPATVRASINKIGHALHDLNPVFTRFSFSQAVREVLGHTQLDDPVLVQSMYIVKPPRIGGVVAPHQDASFLIDEPQTVTGLWFALEDATVDNGCLWVLPGSHRDPLHARFARKANNPQATAMDGDFPPFDEETYTPLEVQAGSLVLLHGSVLHASKANTSSRSRHAYTLHFKSRASTWSPDNWLQSPDRPFHGWESMPHSL</sequence>
<dbReference type="GO" id="GO:0046872">
    <property type="term" value="F:metal ion binding"/>
    <property type="evidence" value="ECO:0007669"/>
    <property type="project" value="UniProtKB-KW"/>
</dbReference>
<protein>
    <submittedName>
        <fullName evidence="4">Phyhd1 protein</fullName>
    </submittedName>
</protein>
<dbReference type="Pfam" id="PF05721">
    <property type="entry name" value="PhyH"/>
    <property type="match status" value="1"/>
</dbReference>
<comment type="cofactor">
    <cofactor evidence="1">
        <name>Fe cation</name>
        <dbReference type="ChEBI" id="CHEBI:24875"/>
    </cofactor>
</comment>
<dbReference type="STRING" id="461836.A0A0L0DAB0"/>
<gene>
    <name evidence="4" type="ORF">AMSG_05291</name>
</gene>
<keyword evidence="2" id="KW-0479">Metal-binding</keyword>
<organism evidence="4 5">
    <name type="scientific">Thecamonas trahens ATCC 50062</name>
    <dbReference type="NCBI Taxonomy" id="461836"/>
    <lineage>
        <taxon>Eukaryota</taxon>
        <taxon>Apusozoa</taxon>
        <taxon>Apusomonadida</taxon>
        <taxon>Apusomonadidae</taxon>
        <taxon>Thecamonas</taxon>
    </lineage>
</organism>